<feature type="domain" description="Alpha/beta hydrolase fold-3" evidence="3">
    <location>
        <begin position="154"/>
        <end position="369"/>
    </location>
</feature>
<dbReference type="PANTHER" id="PTHR48081">
    <property type="entry name" value="AB HYDROLASE SUPERFAMILY PROTEIN C4A8.06C"/>
    <property type="match status" value="1"/>
</dbReference>
<proteinExistence type="predicted"/>
<keyword evidence="2" id="KW-1133">Transmembrane helix</keyword>
<name>K5W3T5_PHACS</name>
<dbReference type="Gene3D" id="3.40.50.1820">
    <property type="entry name" value="alpha/beta hydrolase"/>
    <property type="match status" value="1"/>
</dbReference>
<dbReference type="SUPFAM" id="SSF53474">
    <property type="entry name" value="alpha/beta-Hydrolases"/>
    <property type="match status" value="1"/>
</dbReference>
<evidence type="ECO:0000313" key="5">
    <source>
        <dbReference type="Proteomes" id="UP000008370"/>
    </source>
</evidence>
<dbReference type="InParanoid" id="K5W3T5"/>
<reference evidence="4 5" key="1">
    <citation type="journal article" date="2012" name="BMC Genomics">
        <title>Comparative genomics of the white-rot fungi, Phanerochaete carnosa and P. chrysosporium, to elucidate the genetic basis of the distinct wood types they colonize.</title>
        <authorList>
            <person name="Suzuki H."/>
            <person name="MacDonald J."/>
            <person name="Syed K."/>
            <person name="Salamov A."/>
            <person name="Hori C."/>
            <person name="Aerts A."/>
            <person name="Henrissat B."/>
            <person name="Wiebenga A."/>
            <person name="vanKuyk P.A."/>
            <person name="Barry K."/>
            <person name="Lindquist E."/>
            <person name="LaButti K."/>
            <person name="Lapidus A."/>
            <person name="Lucas S."/>
            <person name="Coutinho P."/>
            <person name="Gong Y."/>
            <person name="Samejima M."/>
            <person name="Mahadevan R."/>
            <person name="Abou-Zaid M."/>
            <person name="de Vries R.P."/>
            <person name="Igarashi K."/>
            <person name="Yadav J.S."/>
            <person name="Grigoriev I.V."/>
            <person name="Master E.R."/>
        </authorList>
    </citation>
    <scope>NUCLEOTIDE SEQUENCE [LARGE SCALE GENOMIC DNA]</scope>
    <source>
        <strain evidence="4 5">HHB-10118-sp</strain>
    </source>
</reference>
<dbReference type="KEGG" id="pco:PHACADRAFT_125418"/>
<dbReference type="AlphaFoldDB" id="K5W3T5"/>
<dbReference type="Proteomes" id="UP000008370">
    <property type="component" value="Unassembled WGS sequence"/>
</dbReference>
<dbReference type="InterPro" id="IPR013094">
    <property type="entry name" value="AB_hydrolase_3"/>
</dbReference>
<evidence type="ECO:0000259" key="3">
    <source>
        <dbReference type="Pfam" id="PF07859"/>
    </source>
</evidence>
<dbReference type="HOGENOM" id="CLU_056801_1_0_1"/>
<gene>
    <name evidence="4" type="ORF">PHACADRAFT_125418</name>
</gene>
<keyword evidence="5" id="KW-1185">Reference proteome</keyword>
<keyword evidence="2" id="KW-0812">Transmembrane</keyword>
<keyword evidence="1" id="KW-0378">Hydrolase</keyword>
<evidence type="ECO:0000256" key="1">
    <source>
        <dbReference type="ARBA" id="ARBA00022801"/>
    </source>
</evidence>
<dbReference type="GO" id="GO:0016787">
    <property type="term" value="F:hydrolase activity"/>
    <property type="evidence" value="ECO:0007669"/>
    <property type="project" value="UniProtKB-KW"/>
</dbReference>
<evidence type="ECO:0000313" key="4">
    <source>
        <dbReference type="EMBL" id="EKM53594.1"/>
    </source>
</evidence>
<sequence length="398" mass="44072">MDRRVPNAPPLFLFVVYQILGHLIFALAILPTLLFRLVLHVSPRTRPYPTWSLRRDLVIATGRLYLLCTTYTSLPRLPGNKAWQSDPIAHKATGHGTKVKLVEVPPATKEWIVGIASDSEEVVNPVPVPCFWTFCPREDLKVGDESALDGERVILYIAGGSWVMGHPQSTMFPYKFAKESGRRVFAVNHRKALSPETAFPAQLQDLTAAYAYLRSRGFVPENIIMIGDSSGGHLVLALSRYLSELSTERPTLDVGMPGALLLVSPSCDLGHAPHPLSSTDYLVPYLNNRAYPSLSRHYPPGARGANPYFSPAVCGTFRYLAAAQAAQRLVVWIQYGSVENLEKDIARLVQRMREDGVVADVDLIEGGVHLDAGIAYALRERGENSSWVRLIEAVKRYA</sequence>
<dbReference type="InterPro" id="IPR050300">
    <property type="entry name" value="GDXG_lipolytic_enzyme"/>
</dbReference>
<dbReference type="PANTHER" id="PTHR48081:SF31">
    <property type="entry name" value="STERYL ACETYL HYDROLASE MUG81-RELATED"/>
    <property type="match status" value="1"/>
</dbReference>
<dbReference type="STRING" id="650164.K5W3T5"/>
<organism evidence="4 5">
    <name type="scientific">Phanerochaete carnosa (strain HHB-10118-sp)</name>
    <name type="common">White-rot fungus</name>
    <name type="synonym">Peniophora carnosa</name>
    <dbReference type="NCBI Taxonomy" id="650164"/>
    <lineage>
        <taxon>Eukaryota</taxon>
        <taxon>Fungi</taxon>
        <taxon>Dikarya</taxon>
        <taxon>Basidiomycota</taxon>
        <taxon>Agaricomycotina</taxon>
        <taxon>Agaricomycetes</taxon>
        <taxon>Polyporales</taxon>
        <taxon>Phanerochaetaceae</taxon>
        <taxon>Phanerochaete</taxon>
    </lineage>
</organism>
<dbReference type="RefSeq" id="XP_007398280.1">
    <property type="nucleotide sequence ID" value="XM_007398218.1"/>
</dbReference>
<dbReference type="InterPro" id="IPR029058">
    <property type="entry name" value="AB_hydrolase_fold"/>
</dbReference>
<dbReference type="GeneID" id="18908026"/>
<keyword evidence="2" id="KW-0472">Membrane</keyword>
<feature type="transmembrane region" description="Helical" evidence="2">
    <location>
        <begin position="12"/>
        <end position="39"/>
    </location>
</feature>
<dbReference type="EMBL" id="JH930474">
    <property type="protein sequence ID" value="EKM53594.1"/>
    <property type="molecule type" value="Genomic_DNA"/>
</dbReference>
<accession>K5W3T5</accession>
<dbReference type="OrthoDB" id="2152029at2759"/>
<evidence type="ECO:0000256" key="2">
    <source>
        <dbReference type="SAM" id="Phobius"/>
    </source>
</evidence>
<dbReference type="Pfam" id="PF07859">
    <property type="entry name" value="Abhydrolase_3"/>
    <property type="match status" value="1"/>
</dbReference>
<protein>
    <recommendedName>
        <fullName evidence="3">Alpha/beta hydrolase fold-3 domain-containing protein</fullName>
    </recommendedName>
</protein>